<dbReference type="SUPFAM" id="SSF52418">
    <property type="entry name" value="Nucleoside phosphorylase/phosphoribosyltransferase catalytic domain"/>
    <property type="match status" value="1"/>
</dbReference>
<comment type="function">
    <text evidence="7">The enzymes which catalyze the reversible phosphorolysis of pyrimidine nucleosides are involved in the degradation of these compounds and in their utilization as carbon and energy sources, or in the rescue of pyrimidine bases for nucleotide synthesis.</text>
</comment>
<dbReference type="PANTHER" id="PTHR10515:SF0">
    <property type="entry name" value="THYMIDINE PHOSPHORYLASE"/>
    <property type="match status" value="1"/>
</dbReference>
<dbReference type="UniPathway" id="UPA00578">
    <property type="reaction ID" value="UER00638"/>
</dbReference>
<dbReference type="Gene3D" id="3.40.1030.10">
    <property type="entry name" value="Nucleoside phosphorylase/phosphoribosyltransferase catalytic domain"/>
    <property type="match status" value="1"/>
</dbReference>
<keyword evidence="5 7" id="KW-0808">Transferase</keyword>
<comment type="subunit">
    <text evidence="2 7">Homodimer.</text>
</comment>
<evidence type="ECO:0000256" key="7">
    <source>
        <dbReference type="HAMAP-Rule" id="MF_01628"/>
    </source>
</evidence>
<dbReference type="InterPro" id="IPR036320">
    <property type="entry name" value="Glycosyl_Trfase_fam3_N_dom_sf"/>
</dbReference>
<dbReference type="EC" id="2.4.2.4" evidence="3 7"/>
<dbReference type="InterPro" id="IPR013465">
    <property type="entry name" value="Thymidine_Pase"/>
</dbReference>
<evidence type="ECO:0000256" key="1">
    <source>
        <dbReference type="ARBA" id="ARBA00006915"/>
    </source>
</evidence>
<dbReference type="GO" id="GO:0005829">
    <property type="term" value="C:cytosol"/>
    <property type="evidence" value="ECO:0007669"/>
    <property type="project" value="TreeGrafter"/>
</dbReference>
<accession>A0A1X7NB05</accession>
<dbReference type="InterPro" id="IPR013102">
    <property type="entry name" value="PYNP_C"/>
</dbReference>
<dbReference type="FunFam" id="3.40.1030.10:FF:000001">
    <property type="entry name" value="Thymidine phosphorylase"/>
    <property type="match status" value="1"/>
</dbReference>
<dbReference type="AlphaFoldDB" id="A0A1X7NB05"/>
<dbReference type="NCBIfam" id="TIGR02644">
    <property type="entry name" value="Y_phosphoryl"/>
    <property type="match status" value="1"/>
</dbReference>
<dbReference type="Pfam" id="PF02885">
    <property type="entry name" value="Glycos_trans_3N"/>
    <property type="match status" value="1"/>
</dbReference>
<dbReference type="InterPro" id="IPR017872">
    <property type="entry name" value="Pyrmidine_PPase_CS"/>
</dbReference>
<comment type="pathway">
    <text evidence="7">Pyrimidine metabolism; dTMP biosynthesis via salvage pathway; dTMP from thymine: step 1/2.</text>
</comment>
<dbReference type="NCBIfam" id="TIGR02643">
    <property type="entry name" value="T_phosphoryl"/>
    <property type="match status" value="1"/>
</dbReference>
<evidence type="ECO:0000256" key="5">
    <source>
        <dbReference type="ARBA" id="ARBA00022679"/>
    </source>
</evidence>
<dbReference type="SUPFAM" id="SSF54680">
    <property type="entry name" value="Pyrimidine nucleoside phosphorylase C-terminal domain"/>
    <property type="match status" value="1"/>
</dbReference>
<evidence type="ECO:0000256" key="3">
    <source>
        <dbReference type="ARBA" id="ARBA00011892"/>
    </source>
</evidence>
<dbReference type="EMBL" id="FXBL01000004">
    <property type="protein sequence ID" value="SMH34269.1"/>
    <property type="molecule type" value="Genomic_DNA"/>
</dbReference>
<name>A0A1X7NB05_9HYPH</name>
<comment type="catalytic activity">
    <reaction evidence="6 7">
        <text>thymidine + phosphate = 2-deoxy-alpha-D-ribose 1-phosphate + thymine</text>
        <dbReference type="Rhea" id="RHEA:16037"/>
        <dbReference type="ChEBI" id="CHEBI:17748"/>
        <dbReference type="ChEBI" id="CHEBI:17821"/>
        <dbReference type="ChEBI" id="CHEBI:43474"/>
        <dbReference type="ChEBI" id="CHEBI:57259"/>
        <dbReference type="EC" id="2.4.2.4"/>
    </reaction>
</comment>
<dbReference type="GO" id="GO:0009032">
    <property type="term" value="F:thymidine phosphorylase activity"/>
    <property type="evidence" value="ECO:0007669"/>
    <property type="project" value="UniProtKB-UniRule"/>
</dbReference>
<evidence type="ECO:0000313" key="9">
    <source>
        <dbReference type="EMBL" id="SMH34269.1"/>
    </source>
</evidence>
<sequence length="449" mass="46189">MAGRPEGGISLSTLLPQEFIRLKRDGKALPKAAIAEFVEGMASGSVTEGQVAAFGMAVFLNGMSRDEAVALTIAMRDSGEVLAWSLPGPVVDKHSTGGVGDNVSLMLAPIVAACGAYVPMISGRGLGHTGGTLDKMDAIPGYVSQPDNQRFRKVVREVGCAIIGQTGDLAPADKRFYAIRDVTGTVESIPLITASILSKKLAAGLGALVLDVKSGNGAFMAKPRDASALAKSLVEVANGAGLPTTALVTDMNQPLASAAGNAVEVTNAVDFLTGRLRDRRLEEVTLALAAEMLVSTGLARSQKEGVANARQALQSGAAAERFGRMVHALGGPADFLAKSANHLPKAPVELAVEARSSGYVRAIATRDIGLAVVALGGGRTRPQDEVDPAVGLTRLAPVGAEVRAGDPLCLVHARSDDDAKAAANAVLAAYDIGKVRPQPSPVVLRQVSS</sequence>
<evidence type="ECO:0000256" key="6">
    <source>
        <dbReference type="ARBA" id="ARBA00048550"/>
    </source>
</evidence>
<dbReference type="OrthoDB" id="9763887at2"/>
<feature type="domain" description="Pyrimidine nucleoside phosphorylase C-terminal" evidence="8">
    <location>
        <begin position="359"/>
        <end position="433"/>
    </location>
</feature>
<dbReference type="InterPro" id="IPR036566">
    <property type="entry name" value="PYNP-like_C_sf"/>
</dbReference>
<dbReference type="GO" id="GO:0004645">
    <property type="term" value="F:1,4-alpha-oligoglucan phosphorylase activity"/>
    <property type="evidence" value="ECO:0007669"/>
    <property type="project" value="InterPro"/>
</dbReference>
<dbReference type="HAMAP" id="MF_01628">
    <property type="entry name" value="Thymid_phosp"/>
    <property type="match status" value="1"/>
</dbReference>
<dbReference type="Gene3D" id="3.90.1170.30">
    <property type="entry name" value="Pyrimidine nucleoside phosphorylase-like, C-terminal domain"/>
    <property type="match status" value="1"/>
</dbReference>
<gene>
    <name evidence="7" type="primary">deoA</name>
    <name evidence="9" type="ORF">SAMN02982922_1486</name>
</gene>
<evidence type="ECO:0000256" key="2">
    <source>
        <dbReference type="ARBA" id="ARBA00011738"/>
    </source>
</evidence>
<proteinExistence type="inferred from homology"/>
<dbReference type="Pfam" id="PF00591">
    <property type="entry name" value="Glycos_transf_3"/>
    <property type="match status" value="1"/>
</dbReference>
<dbReference type="InterPro" id="IPR000312">
    <property type="entry name" value="Glycosyl_Trfase_fam3"/>
</dbReference>
<dbReference type="GO" id="GO:0046104">
    <property type="term" value="P:thymidine metabolic process"/>
    <property type="evidence" value="ECO:0007669"/>
    <property type="project" value="UniProtKB-UniRule"/>
</dbReference>
<dbReference type="InterPro" id="IPR035902">
    <property type="entry name" value="Nuc_phospho_transferase"/>
</dbReference>
<dbReference type="PIRSF" id="PIRSF000478">
    <property type="entry name" value="TP_PyNP"/>
    <property type="match status" value="1"/>
</dbReference>
<reference evidence="9 10" key="1">
    <citation type="submission" date="2017-04" db="EMBL/GenBank/DDBJ databases">
        <authorList>
            <person name="Afonso C.L."/>
            <person name="Miller P.J."/>
            <person name="Scott M.A."/>
            <person name="Spackman E."/>
            <person name="Goraichik I."/>
            <person name="Dimitrov K.M."/>
            <person name="Suarez D.L."/>
            <person name="Swayne D.E."/>
        </authorList>
    </citation>
    <scope>NUCLEOTIDE SEQUENCE [LARGE SCALE GENOMIC DNA]</scope>
    <source>
        <strain evidence="9 10">B5P</strain>
    </source>
</reference>
<dbReference type="InterPro" id="IPR018090">
    <property type="entry name" value="Pyrmidine_PPas_bac/euk"/>
</dbReference>
<evidence type="ECO:0000313" key="10">
    <source>
        <dbReference type="Proteomes" id="UP000193083"/>
    </source>
</evidence>
<dbReference type="GO" id="GO:0006206">
    <property type="term" value="P:pyrimidine nucleobase metabolic process"/>
    <property type="evidence" value="ECO:0007669"/>
    <property type="project" value="InterPro"/>
</dbReference>
<dbReference type="SMART" id="SM00941">
    <property type="entry name" value="PYNP_C"/>
    <property type="match status" value="1"/>
</dbReference>
<protein>
    <recommendedName>
        <fullName evidence="3 7">Thymidine phosphorylase</fullName>
        <ecNumber evidence="3 7">2.4.2.4</ecNumber>
    </recommendedName>
    <alternativeName>
        <fullName evidence="7">TdRPase</fullName>
    </alternativeName>
</protein>
<keyword evidence="4 7" id="KW-0328">Glycosyltransferase</keyword>
<dbReference type="InterPro" id="IPR000053">
    <property type="entry name" value="Thymidine/pyrmidine_PPase"/>
</dbReference>
<evidence type="ECO:0000259" key="8">
    <source>
        <dbReference type="SMART" id="SM00941"/>
    </source>
</evidence>
<dbReference type="Pfam" id="PF07831">
    <property type="entry name" value="PYNP_C"/>
    <property type="match status" value="1"/>
</dbReference>
<dbReference type="InterPro" id="IPR017459">
    <property type="entry name" value="Glycosyl_Trfase_fam3_N_dom"/>
</dbReference>
<keyword evidence="10" id="KW-1185">Reference proteome</keyword>
<comment type="similarity">
    <text evidence="1 7">Belongs to the thymidine/pyrimidine-nucleoside phosphorylase family.</text>
</comment>
<dbReference type="PROSITE" id="PS00647">
    <property type="entry name" value="THYMID_PHOSPHORYLASE"/>
    <property type="match status" value="1"/>
</dbReference>
<dbReference type="SUPFAM" id="SSF47648">
    <property type="entry name" value="Nucleoside phosphorylase/phosphoribosyltransferase N-terminal domain"/>
    <property type="match status" value="1"/>
</dbReference>
<dbReference type="PANTHER" id="PTHR10515">
    <property type="entry name" value="THYMIDINE PHOSPHORYLASE"/>
    <property type="match status" value="1"/>
</dbReference>
<dbReference type="NCBIfam" id="NF004490">
    <property type="entry name" value="PRK05820.1"/>
    <property type="match status" value="1"/>
</dbReference>
<evidence type="ECO:0000256" key="4">
    <source>
        <dbReference type="ARBA" id="ARBA00022676"/>
    </source>
</evidence>
<dbReference type="Proteomes" id="UP000193083">
    <property type="component" value="Unassembled WGS sequence"/>
</dbReference>
<organism evidence="9 10">
    <name type="scientific">Mesorhizobium australicum</name>
    <dbReference type="NCBI Taxonomy" id="536018"/>
    <lineage>
        <taxon>Bacteria</taxon>
        <taxon>Pseudomonadati</taxon>
        <taxon>Pseudomonadota</taxon>
        <taxon>Alphaproteobacteria</taxon>
        <taxon>Hyphomicrobiales</taxon>
        <taxon>Phyllobacteriaceae</taxon>
        <taxon>Mesorhizobium</taxon>
    </lineage>
</organism>
<dbReference type="Gene3D" id="1.20.970.10">
    <property type="entry name" value="Transferase, Pyrimidine Nucleoside Phosphorylase, Chain C"/>
    <property type="match status" value="1"/>
</dbReference>